<feature type="compositionally biased region" description="Gly residues" evidence="1">
    <location>
        <begin position="175"/>
        <end position="191"/>
    </location>
</feature>
<name>C4J1T7_MAIZE</name>
<reference evidence="2" key="2">
    <citation type="submission" date="2012-06" db="EMBL/GenBank/DDBJ databases">
        <authorList>
            <person name="Yu Y."/>
            <person name="Currie J."/>
            <person name="Lomeli R."/>
            <person name="Angelova A."/>
            <person name="Collura K."/>
            <person name="Wissotski M."/>
            <person name="Campos D."/>
            <person name="Kudrna D."/>
            <person name="Golser W."/>
            <person name="Ashely E."/>
            <person name="Descour A."/>
            <person name="Fernandes J."/>
            <person name="Soderlund C."/>
            <person name="Walbot V."/>
        </authorList>
    </citation>
    <scope>NUCLEOTIDE SEQUENCE</scope>
    <source>
        <strain evidence="2">B73</strain>
    </source>
</reference>
<dbReference type="EMBL" id="BT084784">
    <property type="protein sequence ID" value="ACR35137.1"/>
    <property type="molecule type" value="mRNA"/>
</dbReference>
<sequence length="571" mass="60247">MRAAARDGSKLLLLVKTDREPAATRGDSAALPPARHAPWPVRPSPTTCTRLPRRTRTSGGGAWQGPAPASLPNRPTGRAVAWRGSLRARARTYVRRRPDTDASPPWLLLLILLLVVLHGRAGTTVVRHVVVVVVFPAASTSSSRRLGDAERRRHVRRRGAAEQGPVDAGEEGVALDGGGADGGAEAAGGVLGEERGDEVAGGGRRGRVAVPGELERAGHDVGQRHLVVVALEGRSPVQQLEDEDPQRPPVHGAAVPFPGHDLGSQVLVRAHERRGPQLHRLRHELQLQPAVVVRGRFLARAQPAGPAAPAPAPAAREELEAGGGRHDAGGGDGAGGRGRRGAARPPRQRQRVGDDVRRRRRRRVALERQVEVGQHDVAVPADQHVLRLQVAVHDVHHVDVLQRRHHLRRVEPDGGLGEAAVRLALAEHVEVPAGAELGEEAGPSVALGDAVEAGQEWVVDGLEDLALRARAALLVSPLQLLAVHHLGGHHHRRRRQSRGVLLLAGGPGGGGGAADLGQVHAADVAGAEPAQEADVGERDGAEARDLRGQGWGWRGGGGGVAARGREREVLV</sequence>
<feature type="compositionally biased region" description="Basic residues" evidence="1">
    <location>
        <begin position="337"/>
        <end position="350"/>
    </location>
</feature>
<feature type="compositionally biased region" description="Basic and acidic residues" evidence="1">
    <location>
        <begin position="535"/>
        <end position="547"/>
    </location>
</feature>
<organism evidence="2">
    <name type="scientific">Zea mays</name>
    <name type="common">Maize</name>
    <dbReference type="NCBI Taxonomy" id="4577"/>
    <lineage>
        <taxon>Eukaryota</taxon>
        <taxon>Viridiplantae</taxon>
        <taxon>Streptophyta</taxon>
        <taxon>Embryophyta</taxon>
        <taxon>Tracheophyta</taxon>
        <taxon>Spermatophyta</taxon>
        <taxon>Magnoliopsida</taxon>
        <taxon>Liliopsida</taxon>
        <taxon>Poales</taxon>
        <taxon>Poaceae</taxon>
        <taxon>PACMAD clade</taxon>
        <taxon>Panicoideae</taxon>
        <taxon>Andropogonodae</taxon>
        <taxon>Andropogoneae</taxon>
        <taxon>Tripsacinae</taxon>
        <taxon>Zea</taxon>
    </lineage>
</organism>
<evidence type="ECO:0000313" key="2">
    <source>
        <dbReference type="EMBL" id="ACR35137.1"/>
    </source>
</evidence>
<protein>
    <submittedName>
        <fullName evidence="2">Uncharacterized protein</fullName>
    </submittedName>
</protein>
<feature type="region of interest" description="Disordered" evidence="1">
    <location>
        <begin position="142"/>
        <end position="205"/>
    </location>
</feature>
<proteinExistence type="evidence at transcript level"/>
<feature type="region of interest" description="Disordered" evidence="1">
    <location>
        <begin position="303"/>
        <end position="360"/>
    </location>
</feature>
<dbReference type="AlphaFoldDB" id="C4J1T7"/>
<feature type="compositionally biased region" description="Gly residues" evidence="1">
    <location>
        <begin position="549"/>
        <end position="561"/>
    </location>
</feature>
<evidence type="ECO:0000256" key="1">
    <source>
        <dbReference type="SAM" id="MobiDB-lite"/>
    </source>
</evidence>
<accession>C4J1T7</accession>
<feature type="region of interest" description="Disordered" evidence="1">
    <location>
        <begin position="16"/>
        <end position="78"/>
    </location>
</feature>
<feature type="region of interest" description="Disordered" evidence="1">
    <location>
        <begin position="526"/>
        <end position="561"/>
    </location>
</feature>
<feature type="compositionally biased region" description="Basic and acidic residues" evidence="1">
    <location>
        <begin position="315"/>
        <end position="329"/>
    </location>
</feature>
<feature type="region of interest" description="Disordered" evidence="1">
    <location>
        <begin position="238"/>
        <end position="261"/>
    </location>
</feature>
<reference evidence="2" key="1">
    <citation type="journal article" date="2009" name="PLoS Genet.">
        <title>Sequencing, mapping, and analysis of 27,455 maize full-length cDNAs.</title>
        <authorList>
            <person name="Soderlund C."/>
            <person name="Descour A."/>
            <person name="Kudrna D."/>
            <person name="Bomhoff M."/>
            <person name="Boyd L."/>
            <person name="Currie J."/>
            <person name="Angelova A."/>
            <person name="Collura K."/>
            <person name="Wissotski M."/>
            <person name="Ashley E."/>
            <person name="Morrow D."/>
            <person name="Fernandes J."/>
            <person name="Walbot V."/>
            <person name="Yu Y."/>
        </authorList>
    </citation>
    <scope>NUCLEOTIDE SEQUENCE</scope>
    <source>
        <strain evidence="2">B73</strain>
    </source>
</reference>